<evidence type="ECO:0000313" key="3">
    <source>
        <dbReference type="Proteomes" id="UP000789570"/>
    </source>
</evidence>
<evidence type="ECO:0000256" key="1">
    <source>
        <dbReference type="SAM" id="MobiDB-lite"/>
    </source>
</evidence>
<keyword evidence="3" id="KW-1185">Reference proteome</keyword>
<protein>
    <submittedName>
        <fullName evidence="2">5337_t:CDS:1</fullName>
    </submittedName>
</protein>
<accession>A0A9N9J7N9</accession>
<sequence length="125" mass="14245">MPRLTKLKKNLREARKAKAMNQYIKNNVNDVNDIFVYDDSDSDNVDLSDPDVNDASFDNKLEGYEDVDNFSVCDKLVENDKAASIETQVVPKEERISNSNAEKSTTEINVEVEHNTDEQTDDEIE</sequence>
<dbReference type="EMBL" id="CAJVPQ010026526">
    <property type="protein sequence ID" value="CAG8769054.1"/>
    <property type="molecule type" value="Genomic_DNA"/>
</dbReference>
<dbReference type="Proteomes" id="UP000789570">
    <property type="component" value="Unassembled WGS sequence"/>
</dbReference>
<proteinExistence type="predicted"/>
<dbReference type="AlphaFoldDB" id="A0A9N9J7N9"/>
<organism evidence="2 3">
    <name type="scientific">Funneliformis caledonium</name>
    <dbReference type="NCBI Taxonomy" id="1117310"/>
    <lineage>
        <taxon>Eukaryota</taxon>
        <taxon>Fungi</taxon>
        <taxon>Fungi incertae sedis</taxon>
        <taxon>Mucoromycota</taxon>
        <taxon>Glomeromycotina</taxon>
        <taxon>Glomeromycetes</taxon>
        <taxon>Glomerales</taxon>
        <taxon>Glomeraceae</taxon>
        <taxon>Funneliformis</taxon>
    </lineage>
</organism>
<gene>
    <name evidence="2" type="ORF">FCALED_LOCUS17413</name>
</gene>
<feature type="region of interest" description="Disordered" evidence="1">
    <location>
        <begin position="92"/>
        <end position="125"/>
    </location>
</feature>
<reference evidence="2" key="1">
    <citation type="submission" date="2021-06" db="EMBL/GenBank/DDBJ databases">
        <authorList>
            <person name="Kallberg Y."/>
            <person name="Tangrot J."/>
            <person name="Rosling A."/>
        </authorList>
    </citation>
    <scope>NUCLEOTIDE SEQUENCE</scope>
    <source>
        <strain evidence="2">UK204</strain>
    </source>
</reference>
<evidence type="ECO:0000313" key="2">
    <source>
        <dbReference type="EMBL" id="CAG8769054.1"/>
    </source>
</evidence>
<comment type="caution">
    <text evidence="2">The sequence shown here is derived from an EMBL/GenBank/DDBJ whole genome shotgun (WGS) entry which is preliminary data.</text>
</comment>
<feature type="compositionally biased region" description="Polar residues" evidence="1">
    <location>
        <begin position="97"/>
        <end position="108"/>
    </location>
</feature>
<feature type="non-terminal residue" evidence="2">
    <location>
        <position position="1"/>
    </location>
</feature>
<name>A0A9N9J7N9_9GLOM</name>